<dbReference type="PANTHER" id="PTHR43537:SF41">
    <property type="entry name" value="TRANSCRIPTIONAL REGULATORY PROTEIN"/>
    <property type="match status" value="1"/>
</dbReference>
<keyword evidence="3" id="KW-0804">Transcription</keyword>
<evidence type="ECO:0000313" key="6">
    <source>
        <dbReference type="Proteomes" id="UP000651156"/>
    </source>
</evidence>
<comment type="caution">
    <text evidence="5">The sequence shown here is derived from an EMBL/GenBank/DDBJ whole genome shotgun (WGS) entry which is preliminary data.</text>
</comment>
<dbReference type="Gene3D" id="1.20.120.530">
    <property type="entry name" value="GntR ligand-binding domain-like"/>
    <property type="match status" value="1"/>
</dbReference>
<feature type="domain" description="HTH gntR-type" evidence="4">
    <location>
        <begin position="15"/>
        <end position="82"/>
    </location>
</feature>
<dbReference type="Pfam" id="PF00392">
    <property type="entry name" value="GntR"/>
    <property type="match status" value="1"/>
</dbReference>
<dbReference type="EMBL" id="JADEWN010000030">
    <property type="protein sequence ID" value="MBE9191283.1"/>
    <property type="molecule type" value="Genomic_DNA"/>
</dbReference>
<evidence type="ECO:0000259" key="4">
    <source>
        <dbReference type="PROSITE" id="PS50949"/>
    </source>
</evidence>
<dbReference type="InterPro" id="IPR036390">
    <property type="entry name" value="WH_DNA-bd_sf"/>
</dbReference>
<dbReference type="Gene3D" id="1.10.10.10">
    <property type="entry name" value="Winged helix-like DNA-binding domain superfamily/Winged helix DNA-binding domain"/>
    <property type="match status" value="1"/>
</dbReference>
<dbReference type="SUPFAM" id="SSF46785">
    <property type="entry name" value="Winged helix' DNA-binding domain"/>
    <property type="match status" value="1"/>
</dbReference>
<dbReference type="InterPro" id="IPR000524">
    <property type="entry name" value="Tscrpt_reg_HTH_GntR"/>
</dbReference>
<dbReference type="Proteomes" id="UP000651156">
    <property type="component" value="Unassembled WGS sequence"/>
</dbReference>
<keyword evidence="2" id="KW-0238">DNA-binding</keyword>
<keyword evidence="6" id="KW-1185">Reference proteome</keyword>
<dbReference type="SMART" id="SM00895">
    <property type="entry name" value="FCD"/>
    <property type="match status" value="1"/>
</dbReference>
<keyword evidence="1" id="KW-0805">Transcription regulation</keyword>
<dbReference type="RefSeq" id="WP_193932432.1">
    <property type="nucleotide sequence ID" value="NZ_CAWPMZ010000059.1"/>
</dbReference>
<dbReference type="Pfam" id="PF07729">
    <property type="entry name" value="FCD"/>
    <property type="match status" value="1"/>
</dbReference>
<dbReference type="CDD" id="cd07377">
    <property type="entry name" value="WHTH_GntR"/>
    <property type="match status" value="1"/>
</dbReference>
<evidence type="ECO:0000313" key="5">
    <source>
        <dbReference type="EMBL" id="MBE9191283.1"/>
    </source>
</evidence>
<name>A0ABR9USL5_9CHRO</name>
<dbReference type="SMART" id="SM00345">
    <property type="entry name" value="HTH_GNTR"/>
    <property type="match status" value="1"/>
</dbReference>
<dbReference type="PROSITE" id="PS50949">
    <property type="entry name" value="HTH_GNTR"/>
    <property type="match status" value="1"/>
</dbReference>
<evidence type="ECO:0000256" key="3">
    <source>
        <dbReference type="ARBA" id="ARBA00023163"/>
    </source>
</evidence>
<dbReference type="SUPFAM" id="SSF48008">
    <property type="entry name" value="GntR ligand-binding domain-like"/>
    <property type="match status" value="1"/>
</dbReference>
<accession>A0ABR9USL5</accession>
<dbReference type="InterPro" id="IPR011711">
    <property type="entry name" value="GntR_C"/>
</dbReference>
<dbReference type="InterPro" id="IPR036388">
    <property type="entry name" value="WH-like_DNA-bd_sf"/>
</dbReference>
<dbReference type="InterPro" id="IPR008920">
    <property type="entry name" value="TF_FadR/GntR_C"/>
</dbReference>
<evidence type="ECO:0000256" key="2">
    <source>
        <dbReference type="ARBA" id="ARBA00023125"/>
    </source>
</evidence>
<proteinExistence type="predicted"/>
<evidence type="ECO:0000256" key="1">
    <source>
        <dbReference type="ARBA" id="ARBA00023015"/>
    </source>
</evidence>
<sequence length="228" mass="25691">MTAKLHFPAMTGLSRTTQASVTDYLRKAILSGELPAGTRLVQAEIAEALNVSVTPIREALRELSTQGLVNLDAFRGAVVHTPTLAELEEIFEIRAVLLPLSIQKGVYGITAQEIEQAELLLVQMEAECDRPRWVELNRQFHSLLYQADRSSHLKNLLQRLSDIASIYINLSFVEKPLQKELSEKEHRELLEAYRCKDVARATQVTLNHINSTLEAARKVLQKTYETIS</sequence>
<protein>
    <submittedName>
        <fullName evidence="5">GntR family transcriptional regulator</fullName>
    </submittedName>
</protein>
<organism evidence="5 6">
    <name type="scientific">Gloeocapsopsis crepidinum LEGE 06123</name>
    <dbReference type="NCBI Taxonomy" id="588587"/>
    <lineage>
        <taxon>Bacteria</taxon>
        <taxon>Bacillati</taxon>
        <taxon>Cyanobacteriota</taxon>
        <taxon>Cyanophyceae</taxon>
        <taxon>Oscillatoriophycideae</taxon>
        <taxon>Chroococcales</taxon>
        <taxon>Chroococcaceae</taxon>
        <taxon>Gloeocapsopsis</taxon>
    </lineage>
</organism>
<gene>
    <name evidence="5" type="ORF">IQ230_13150</name>
</gene>
<dbReference type="PANTHER" id="PTHR43537">
    <property type="entry name" value="TRANSCRIPTIONAL REGULATOR, GNTR FAMILY"/>
    <property type="match status" value="1"/>
</dbReference>
<reference evidence="5 6" key="1">
    <citation type="submission" date="2020-10" db="EMBL/GenBank/DDBJ databases">
        <authorList>
            <person name="Castelo-Branco R."/>
            <person name="Eusebio N."/>
            <person name="Adriana R."/>
            <person name="Vieira A."/>
            <person name="Brugerolle De Fraissinette N."/>
            <person name="Rezende De Castro R."/>
            <person name="Schneider M.P."/>
            <person name="Vasconcelos V."/>
            <person name="Leao P.N."/>
        </authorList>
    </citation>
    <scope>NUCLEOTIDE SEQUENCE [LARGE SCALE GENOMIC DNA]</scope>
    <source>
        <strain evidence="5 6">LEGE 06123</strain>
    </source>
</reference>